<dbReference type="PANTHER" id="PTHR44846:SF12">
    <property type="entry name" value="HTH-TYPE TRANSCRIPTIONAL REGULATOR TRER"/>
    <property type="match status" value="1"/>
</dbReference>
<reference evidence="5 6" key="1">
    <citation type="submission" date="2019-10" db="EMBL/GenBank/DDBJ databases">
        <authorList>
            <person name="Wolf R A."/>
        </authorList>
    </citation>
    <scope>NUCLEOTIDE SEQUENCE [LARGE SCALE GENOMIC DNA]</scope>
    <source>
        <strain evidence="5">Collinsella_aerofaciens_DSM_13712</strain>
    </source>
</reference>
<dbReference type="InterPro" id="IPR011663">
    <property type="entry name" value="UTRA"/>
</dbReference>
<evidence type="ECO:0000313" key="5">
    <source>
        <dbReference type="EMBL" id="VWM04931.1"/>
    </source>
</evidence>
<dbReference type="SMART" id="SM00345">
    <property type="entry name" value="HTH_GNTR"/>
    <property type="match status" value="1"/>
</dbReference>
<name>A0A5K1JI31_9ACTN</name>
<proteinExistence type="predicted"/>
<evidence type="ECO:0000259" key="4">
    <source>
        <dbReference type="PROSITE" id="PS50949"/>
    </source>
</evidence>
<dbReference type="PROSITE" id="PS50949">
    <property type="entry name" value="HTH_GNTR"/>
    <property type="match status" value="1"/>
</dbReference>
<dbReference type="GO" id="GO:0003677">
    <property type="term" value="F:DNA binding"/>
    <property type="evidence" value="ECO:0007669"/>
    <property type="project" value="UniProtKB-KW"/>
</dbReference>
<dbReference type="InterPro" id="IPR050679">
    <property type="entry name" value="Bact_HTH_transcr_reg"/>
</dbReference>
<dbReference type="InterPro" id="IPR000524">
    <property type="entry name" value="Tscrpt_reg_HTH_GntR"/>
</dbReference>
<dbReference type="SMART" id="SM00866">
    <property type="entry name" value="UTRA"/>
    <property type="match status" value="1"/>
</dbReference>
<organism evidence="5 6">
    <name type="scientific">Collinsella aerofaciens</name>
    <dbReference type="NCBI Taxonomy" id="74426"/>
    <lineage>
        <taxon>Bacteria</taxon>
        <taxon>Bacillati</taxon>
        <taxon>Actinomycetota</taxon>
        <taxon>Coriobacteriia</taxon>
        <taxon>Coriobacteriales</taxon>
        <taxon>Coriobacteriaceae</taxon>
        <taxon>Collinsella</taxon>
    </lineage>
</organism>
<dbReference type="Gene3D" id="3.40.1410.10">
    <property type="entry name" value="Chorismate lyase-like"/>
    <property type="match status" value="1"/>
</dbReference>
<dbReference type="AlphaFoldDB" id="A0A5K1JI31"/>
<evidence type="ECO:0000313" key="6">
    <source>
        <dbReference type="Proteomes" id="UP000368032"/>
    </source>
</evidence>
<dbReference type="Gene3D" id="1.10.10.10">
    <property type="entry name" value="Winged helix-like DNA-binding domain superfamily/Winged helix DNA-binding domain"/>
    <property type="match status" value="1"/>
</dbReference>
<dbReference type="InterPro" id="IPR028978">
    <property type="entry name" value="Chorismate_lyase_/UTRA_dom_sf"/>
</dbReference>
<dbReference type="InterPro" id="IPR036390">
    <property type="entry name" value="WH_DNA-bd_sf"/>
</dbReference>
<sequence length="252" mass="28141">MARAIFQTIYDNVKQSIDDGTYAYQSYLPSETELTQLFDCSRMTVRRAISMLAADGYVLPQQGKGMRVIRNISDEKSRGGGGGLETFKEIAASRGFELKTVTTVFELLVCNKALSKITGFPEGCELTRAKRIRYADGRAVCSDDSYYLSSQVPGLTPEIVNDSIYRYLEEDLGIKIATGKRDVTIEHPTPEDARVLDLDDFNALAVIRGQTYNADGILMEYIETKQVPSFFLLHETVTRRNNGSETHQSSMS</sequence>
<protein>
    <submittedName>
        <fullName evidence="5">HTH-type transcriptional regulator TreR</fullName>
    </submittedName>
</protein>
<keyword evidence="1" id="KW-0805">Transcription regulation</keyword>
<dbReference type="GO" id="GO:0003700">
    <property type="term" value="F:DNA-binding transcription factor activity"/>
    <property type="evidence" value="ECO:0007669"/>
    <property type="project" value="InterPro"/>
</dbReference>
<dbReference type="Proteomes" id="UP000368032">
    <property type="component" value="Unassembled WGS sequence"/>
</dbReference>
<dbReference type="Pfam" id="PF00392">
    <property type="entry name" value="GntR"/>
    <property type="match status" value="1"/>
</dbReference>
<dbReference type="EMBL" id="CABWIF010000060">
    <property type="protein sequence ID" value="VWM04931.1"/>
    <property type="molecule type" value="Genomic_DNA"/>
</dbReference>
<keyword evidence="2" id="KW-0238">DNA-binding</keyword>
<dbReference type="SUPFAM" id="SSF64288">
    <property type="entry name" value="Chorismate lyase-like"/>
    <property type="match status" value="1"/>
</dbReference>
<dbReference type="GO" id="GO:0045892">
    <property type="term" value="P:negative regulation of DNA-templated transcription"/>
    <property type="evidence" value="ECO:0007669"/>
    <property type="project" value="TreeGrafter"/>
</dbReference>
<dbReference type="PANTHER" id="PTHR44846">
    <property type="entry name" value="MANNOSYL-D-GLYCERATE TRANSPORT/METABOLISM SYSTEM REPRESSOR MNGR-RELATED"/>
    <property type="match status" value="1"/>
</dbReference>
<dbReference type="CDD" id="cd07377">
    <property type="entry name" value="WHTH_GntR"/>
    <property type="match status" value="1"/>
</dbReference>
<evidence type="ECO:0000256" key="2">
    <source>
        <dbReference type="ARBA" id="ARBA00023125"/>
    </source>
</evidence>
<dbReference type="Pfam" id="PF07702">
    <property type="entry name" value="UTRA"/>
    <property type="match status" value="1"/>
</dbReference>
<dbReference type="PRINTS" id="PR00035">
    <property type="entry name" value="HTHGNTR"/>
</dbReference>
<dbReference type="RefSeq" id="WP_152068623.1">
    <property type="nucleotide sequence ID" value="NZ_CABWIF010000060.1"/>
</dbReference>
<evidence type="ECO:0000256" key="1">
    <source>
        <dbReference type="ARBA" id="ARBA00023015"/>
    </source>
</evidence>
<evidence type="ECO:0000256" key="3">
    <source>
        <dbReference type="ARBA" id="ARBA00023163"/>
    </source>
</evidence>
<gene>
    <name evidence="5" type="primary">treR_1</name>
    <name evidence="5" type="ORF">CKJAJONC_00992</name>
</gene>
<keyword evidence="3" id="KW-0804">Transcription</keyword>
<accession>A0A5K1JI31</accession>
<dbReference type="SUPFAM" id="SSF46785">
    <property type="entry name" value="Winged helix' DNA-binding domain"/>
    <property type="match status" value="1"/>
</dbReference>
<feature type="domain" description="HTH gntR-type" evidence="4">
    <location>
        <begin position="3"/>
        <end position="71"/>
    </location>
</feature>
<dbReference type="InterPro" id="IPR036388">
    <property type="entry name" value="WH-like_DNA-bd_sf"/>
</dbReference>